<dbReference type="PANTHER" id="PTHR39535:SF2">
    <property type="entry name" value="HTTM DOMAIN-CONTAINING PROTEIN"/>
    <property type="match status" value="1"/>
</dbReference>
<feature type="region of interest" description="Disordered" evidence="5">
    <location>
        <begin position="369"/>
        <end position="400"/>
    </location>
</feature>
<feature type="transmembrane region" description="Helical" evidence="6">
    <location>
        <begin position="37"/>
        <end position="57"/>
    </location>
</feature>
<keyword evidence="3 6" id="KW-1133">Transmembrane helix</keyword>
<dbReference type="PANTHER" id="PTHR39535">
    <property type="entry name" value="SPORULATION-DELAYING PROTEIN SDPB"/>
    <property type="match status" value="1"/>
</dbReference>
<gene>
    <name evidence="8" type="ORF">GCM10012287_41600</name>
</gene>
<proteinExistence type="predicted"/>
<keyword evidence="2 6" id="KW-0812">Transmembrane</keyword>
<evidence type="ECO:0000256" key="3">
    <source>
        <dbReference type="ARBA" id="ARBA00022989"/>
    </source>
</evidence>
<feature type="transmembrane region" description="Helical" evidence="6">
    <location>
        <begin position="298"/>
        <end position="318"/>
    </location>
</feature>
<evidence type="ECO:0000259" key="7">
    <source>
        <dbReference type="SMART" id="SM00752"/>
    </source>
</evidence>
<dbReference type="InterPro" id="IPR011020">
    <property type="entry name" value="HTTM-like"/>
</dbReference>
<feature type="domain" description="HTTM-like" evidence="7">
    <location>
        <begin position="28"/>
        <end position="362"/>
    </location>
</feature>
<comment type="subcellular location">
    <subcellularLocation>
        <location evidence="1">Endomembrane system</location>
        <topology evidence="1">Multi-pass membrane protein</topology>
    </subcellularLocation>
</comment>
<feature type="transmembrane region" description="Helical" evidence="6">
    <location>
        <begin position="239"/>
        <end position="258"/>
    </location>
</feature>
<keyword evidence="9" id="KW-1185">Reference proteome</keyword>
<name>A0ABQ2MJW6_9ACTN</name>
<feature type="transmembrane region" description="Helical" evidence="6">
    <location>
        <begin position="202"/>
        <end position="219"/>
    </location>
</feature>
<evidence type="ECO:0000256" key="4">
    <source>
        <dbReference type="ARBA" id="ARBA00023136"/>
    </source>
</evidence>
<dbReference type="EMBL" id="BMMP01000014">
    <property type="protein sequence ID" value="GGO53901.1"/>
    <property type="molecule type" value="Genomic_DNA"/>
</dbReference>
<evidence type="ECO:0000256" key="2">
    <source>
        <dbReference type="ARBA" id="ARBA00022692"/>
    </source>
</evidence>
<organism evidence="8 9">
    <name type="scientific">Streptomyces daqingensis</name>
    <dbReference type="NCBI Taxonomy" id="1472640"/>
    <lineage>
        <taxon>Bacteria</taxon>
        <taxon>Bacillati</taxon>
        <taxon>Actinomycetota</taxon>
        <taxon>Actinomycetes</taxon>
        <taxon>Kitasatosporales</taxon>
        <taxon>Streptomycetaceae</taxon>
        <taxon>Streptomyces</taxon>
    </lineage>
</organism>
<dbReference type="SMART" id="SM00752">
    <property type="entry name" value="HTTM"/>
    <property type="match status" value="1"/>
</dbReference>
<dbReference type="Proteomes" id="UP000631535">
    <property type="component" value="Unassembled WGS sequence"/>
</dbReference>
<evidence type="ECO:0000256" key="1">
    <source>
        <dbReference type="ARBA" id="ARBA00004127"/>
    </source>
</evidence>
<dbReference type="InterPro" id="IPR052964">
    <property type="entry name" value="Sporulation_signal_mat"/>
</dbReference>
<comment type="caution">
    <text evidence="8">The sequence shown here is derived from an EMBL/GenBank/DDBJ whole genome shotgun (WGS) entry which is preliminary data.</text>
</comment>
<feature type="transmembrane region" description="Helical" evidence="6">
    <location>
        <begin position="174"/>
        <end position="196"/>
    </location>
</feature>
<keyword evidence="4 6" id="KW-0472">Membrane</keyword>
<feature type="transmembrane region" description="Helical" evidence="6">
    <location>
        <begin position="325"/>
        <end position="346"/>
    </location>
</feature>
<evidence type="ECO:0000256" key="6">
    <source>
        <dbReference type="SAM" id="Phobius"/>
    </source>
</evidence>
<evidence type="ECO:0000313" key="9">
    <source>
        <dbReference type="Proteomes" id="UP000631535"/>
    </source>
</evidence>
<sequence>MTGAGYEKASVAGTRTGALTRAADWLTQKSRRGRQVALVRIGVAVSWLVALFCDWPQRESIYGLEGAWTWGMASDALDSAPSLSLLSLSASPGWHLCVYLLAVVASVQLLVGWHTRLACVLFLLGVCSLQNYAQPLEYGADSLVRYTAIYLLASRCGREWSLDARRARRGSAQVGWHGVVVWLAVGALLAVCVLGASAGRLWLVTALVLAWAGQGWAWWARRTPESVQARWLEAAGNAVHNAAVALMLGQVILVYYSAGTAKLAGETWREGTAVYYALRAVGTPFPALTDAICSSQTLVALLTWATLFLQVCFPLALLHPRAKNWMLAATFFEHCGIALLMGLPYFSLAMLSADAIWLPAGPLKRFGTRASSEKVHTDAPSLPSPKASEESTPSGTPLPT</sequence>
<reference evidence="9" key="1">
    <citation type="journal article" date="2019" name="Int. J. Syst. Evol. Microbiol.">
        <title>The Global Catalogue of Microorganisms (GCM) 10K type strain sequencing project: providing services to taxonomists for standard genome sequencing and annotation.</title>
        <authorList>
            <consortium name="The Broad Institute Genomics Platform"/>
            <consortium name="The Broad Institute Genome Sequencing Center for Infectious Disease"/>
            <person name="Wu L."/>
            <person name="Ma J."/>
        </authorList>
    </citation>
    <scope>NUCLEOTIDE SEQUENCE [LARGE SCALE GENOMIC DNA]</scope>
    <source>
        <strain evidence="9">CGMCC 4.7178</strain>
    </source>
</reference>
<accession>A0ABQ2MJW6</accession>
<protein>
    <submittedName>
        <fullName evidence="8">HTTM domain-containing protein</fullName>
    </submittedName>
</protein>
<feature type="transmembrane region" description="Helical" evidence="6">
    <location>
        <begin position="93"/>
        <end position="113"/>
    </location>
</feature>
<feature type="compositionally biased region" description="Polar residues" evidence="5">
    <location>
        <begin position="390"/>
        <end position="400"/>
    </location>
</feature>
<evidence type="ECO:0000256" key="5">
    <source>
        <dbReference type="SAM" id="MobiDB-lite"/>
    </source>
</evidence>
<evidence type="ECO:0000313" key="8">
    <source>
        <dbReference type="EMBL" id="GGO53901.1"/>
    </source>
</evidence>